<accession>A7NKE9</accession>
<dbReference type="InterPro" id="IPR006059">
    <property type="entry name" value="SBP"/>
</dbReference>
<dbReference type="EMBL" id="CP000804">
    <property type="protein sequence ID" value="ABU57969.1"/>
    <property type="molecule type" value="Genomic_DNA"/>
</dbReference>
<dbReference type="STRING" id="383372.Rcas_1879"/>
<protein>
    <submittedName>
        <fullName evidence="2">Extracellular solute-binding protein family 1</fullName>
    </submittedName>
</protein>
<dbReference type="Pfam" id="PF13416">
    <property type="entry name" value="SBP_bac_8"/>
    <property type="match status" value="1"/>
</dbReference>
<keyword evidence="1" id="KW-0732">Signal</keyword>
<evidence type="ECO:0000313" key="3">
    <source>
        <dbReference type="Proteomes" id="UP000000263"/>
    </source>
</evidence>
<dbReference type="PROSITE" id="PS51318">
    <property type="entry name" value="TAT"/>
    <property type="match status" value="1"/>
</dbReference>
<dbReference type="AlphaFoldDB" id="A7NKE9"/>
<keyword evidence="3" id="KW-1185">Reference proteome</keyword>
<dbReference type="InterPro" id="IPR006311">
    <property type="entry name" value="TAT_signal"/>
</dbReference>
<dbReference type="OrthoDB" id="9768630at2"/>
<dbReference type="KEGG" id="rca:Rcas_1879"/>
<reference evidence="2 3" key="1">
    <citation type="submission" date="2007-08" db="EMBL/GenBank/DDBJ databases">
        <title>Complete sequence of Roseiflexus castenholzii DSM 13941.</title>
        <authorList>
            <consortium name="US DOE Joint Genome Institute"/>
            <person name="Copeland A."/>
            <person name="Lucas S."/>
            <person name="Lapidus A."/>
            <person name="Barry K."/>
            <person name="Glavina del Rio T."/>
            <person name="Dalin E."/>
            <person name="Tice H."/>
            <person name="Pitluck S."/>
            <person name="Thompson L.S."/>
            <person name="Brettin T."/>
            <person name="Bruce D."/>
            <person name="Detter J.C."/>
            <person name="Han C."/>
            <person name="Tapia R."/>
            <person name="Schmutz J."/>
            <person name="Larimer F."/>
            <person name="Land M."/>
            <person name="Hauser L."/>
            <person name="Kyrpides N."/>
            <person name="Mikhailova N."/>
            <person name="Bryant D.A."/>
            <person name="Hanada S."/>
            <person name="Tsukatani Y."/>
            <person name="Richardson P."/>
        </authorList>
    </citation>
    <scope>NUCLEOTIDE SEQUENCE [LARGE SCALE GENOMIC DNA]</scope>
    <source>
        <strain evidence="3">DSM 13941 / HLO8</strain>
    </source>
</reference>
<dbReference type="PANTHER" id="PTHR43649">
    <property type="entry name" value="ARABINOSE-BINDING PROTEIN-RELATED"/>
    <property type="match status" value="1"/>
</dbReference>
<dbReference type="RefSeq" id="WP_012120394.1">
    <property type="nucleotide sequence ID" value="NC_009767.1"/>
</dbReference>
<dbReference type="InterPro" id="IPR050490">
    <property type="entry name" value="Bact_solute-bd_prot1"/>
</dbReference>
<evidence type="ECO:0000313" key="2">
    <source>
        <dbReference type="EMBL" id="ABU57969.1"/>
    </source>
</evidence>
<dbReference type="eggNOG" id="COG1653">
    <property type="taxonomic scope" value="Bacteria"/>
</dbReference>
<dbReference type="Gene3D" id="3.40.190.10">
    <property type="entry name" value="Periplasmic binding protein-like II"/>
    <property type="match status" value="1"/>
</dbReference>
<organism evidence="2 3">
    <name type="scientific">Roseiflexus castenholzii (strain DSM 13941 / HLO8)</name>
    <dbReference type="NCBI Taxonomy" id="383372"/>
    <lineage>
        <taxon>Bacteria</taxon>
        <taxon>Bacillati</taxon>
        <taxon>Chloroflexota</taxon>
        <taxon>Chloroflexia</taxon>
        <taxon>Chloroflexales</taxon>
        <taxon>Roseiflexineae</taxon>
        <taxon>Roseiflexaceae</taxon>
        <taxon>Roseiflexus</taxon>
    </lineage>
</organism>
<feature type="chain" id="PRO_5002714069" evidence="1">
    <location>
        <begin position="29"/>
        <end position="452"/>
    </location>
</feature>
<evidence type="ECO:0000256" key="1">
    <source>
        <dbReference type="SAM" id="SignalP"/>
    </source>
</evidence>
<name>A7NKE9_ROSCS</name>
<dbReference type="PANTHER" id="PTHR43649:SF32">
    <property type="entry name" value="SUGAR BINDING SECRETED PROTEIN"/>
    <property type="match status" value="1"/>
</dbReference>
<gene>
    <name evidence="2" type="ordered locus">Rcas_1879</name>
</gene>
<dbReference type="SUPFAM" id="SSF53850">
    <property type="entry name" value="Periplasmic binding protein-like II"/>
    <property type="match status" value="1"/>
</dbReference>
<dbReference type="HOGENOM" id="CLU_031285_2_3_0"/>
<dbReference type="PROSITE" id="PS51257">
    <property type="entry name" value="PROKAR_LIPOPROTEIN"/>
    <property type="match status" value="1"/>
</dbReference>
<proteinExistence type="predicted"/>
<sequence>MTTKLSRRRFLKVAAAGAGSIGAAALLAACGGAAPQGGQPTGGQAQPAAPVQGDAVVTEITFWWWDQVGEVWKEPFEKAHPNIKLNFVNTPFADAHDKLLTSFAAGSGAPDVASIEIGRVGNFTAKGGLADLLAPPFDAGSLKNDMVAYKWTQGSTADGRLVCLPWDIGPAGVWYRTDIFEALGLPTDPEAVEELIGGPNRTWDDFFAFAKQLKEKSGGKTSLFADAGTDIYGAVYRQQGEGYADGNKVLIEEKATRPFQLAARARKDGIDANIPWWGAEWQTGLKDNAFAGMVIACWMQGGLTREQPDLVGKWRVIRAPEANYNWGGSFMAIPEQSKNKEAAWTFVKWACATAEGQNIMFKASGVFPAYKPAWQDPLYDEPVPFFGGQRAYRLWTEIGDNIKAIFRTPHDLQLDDIVGAELTKVLQEGKDPVQAAKDAEAEAIRRIPDMQA</sequence>
<feature type="signal peptide" evidence="1">
    <location>
        <begin position="1"/>
        <end position="28"/>
    </location>
</feature>
<dbReference type="Proteomes" id="UP000000263">
    <property type="component" value="Chromosome"/>
</dbReference>